<dbReference type="AlphaFoldDB" id="A0A066Z7A0"/>
<dbReference type="InterPro" id="IPR001647">
    <property type="entry name" value="HTH_TetR"/>
</dbReference>
<dbReference type="PATRIC" id="fig|1348663.4.peg.176"/>
<feature type="region of interest" description="Disordered" evidence="5">
    <location>
        <begin position="1"/>
        <end position="27"/>
    </location>
</feature>
<dbReference type="InterPro" id="IPR009057">
    <property type="entry name" value="Homeodomain-like_sf"/>
</dbReference>
<keyword evidence="3" id="KW-0804">Transcription</keyword>
<dbReference type="HOGENOM" id="CLU_069543_0_2_11"/>
<evidence type="ECO:0000259" key="6">
    <source>
        <dbReference type="PROSITE" id="PS50977"/>
    </source>
</evidence>
<evidence type="ECO:0000256" key="3">
    <source>
        <dbReference type="ARBA" id="ARBA00023163"/>
    </source>
</evidence>
<dbReference type="SUPFAM" id="SSF46689">
    <property type="entry name" value="Homeodomain-like"/>
    <property type="match status" value="1"/>
</dbReference>
<comment type="caution">
    <text evidence="7">The sequence shown here is derived from an EMBL/GenBank/DDBJ whole genome shotgun (WGS) entry which is preliminary data.</text>
</comment>
<evidence type="ECO:0000313" key="8">
    <source>
        <dbReference type="Proteomes" id="UP000027178"/>
    </source>
</evidence>
<dbReference type="InterPro" id="IPR050109">
    <property type="entry name" value="HTH-type_TetR-like_transc_reg"/>
</dbReference>
<proteinExistence type="predicted"/>
<dbReference type="PANTHER" id="PTHR30055">
    <property type="entry name" value="HTH-TYPE TRANSCRIPTIONAL REGULATOR RUTR"/>
    <property type="match status" value="1"/>
</dbReference>
<dbReference type="eggNOG" id="COG1309">
    <property type="taxonomic scope" value="Bacteria"/>
</dbReference>
<dbReference type="Pfam" id="PF02909">
    <property type="entry name" value="TetR_C_1"/>
    <property type="match status" value="1"/>
</dbReference>
<dbReference type="Gene3D" id="1.10.357.10">
    <property type="entry name" value="Tetracycline Repressor, domain 2"/>
    <property type="match status" value="1"/>
</dbReference>
<dbReference type="PANTHER" id="PTHR30055:SF151">
    <property type="entry name" value="TRANSCRIPTIONAL REGULATORY PROTEIN"/>
    <property type="match status" value="1"/>
</dbReference>
<dbReference type="RefSeq" id="WP_051652590.1">
    <property type="nucleotide sequence ID" value="NZ_KK853997.1"/>
</dbReference>
<name>A0A066Z7A0_9ACTN</name>
<dbReference type="SUPFAM" id="SSF48498">
    <property type="entry name" value="Tetracyclin repressor-like, C-terminal domain"/>
    <property type="match status" value="1"/>
</dbReference>
<keyword evidence="8" id="KW-1185">Reference proteome</keyword>
<dbReference type="GO" id="GO:0045892">
    <property type="term" value="P:negative regulation of DNA-templated transcription"/>
    <property type="evidence" value="ECO:0007669"/>
    <property type="project" value="InterPro"/>
</dbReference>
<protein>
    <recommendedName>
        <fullName evidence="6">HTH tetR-type domain-containing protein</fullName>
    </recommendedName>
</protein>
<sequence length="245" mass="26649">MTPRRTAEPEPALIWERPEPPARRTPHPLSRALIVGAALELADADGLDGVSIRRVAAALEVGPMRLYGYVDTKSELLDLMADAVYAEIVPPAGRPPQDWRAGLRLIAALTRRAALRHEWFPELLGGRPHLGPHALAALEAKLAALHRVPGLAGRPAELRRAAAAFQSYLVGSLRTELSERQADRAEGRSEEQWRDANSPYLRRVLAAGRHPLLAELVVEGEHPTPGEEFEAGLEVVLDGIAALVC</sequence>
<dbReference type="InterPro" id="IPR036271">
    <property type="entry name" value="Tet_transcr_reg_TetR-rel_C_sf"/>
</dbReference>
<evidence type="ECO:0000256" key="5">
    <source>
        <dbReference type="SAM" id="MobiDB-lite"/>
    </source>
</evidence>
<reference evidence="7 8" key="1">
    <citation type="submission" date="2014-05" db="EMBL/GenBank/DDBJ databases">
        <title>Draft Genome Sequence of Kitasatospora cheerisanensis KCTC 2395.</title>
        <authorList>
            <person name="Nam D.H."/>
        </authorList>
    </citation>
    <scope>NUCLEOTIDE SEQUENCE [LARGE SCALE GENOMIC DNA]</scope>
    <source>
        <strain evidence="7 8">KCTC 2395</strain>
    </source>
</reference>
<dbReference type="OrthoDB" id="3818006at2"/>
<gene>
    <name evidence="7" type="ORF">KCH_01960</name>
</gene>
<keyword evidence="2 4" id="KW-0238">DNA-binding</keyword>
<keyword evidence="1" id="KW-0805">Transcription regulation</keyword>
<feature type="DNA-binding region" description="H-T-H motif" evidence="4">
    <location>
        <begin position="51"/>
        <end position="70"/>
    </location>
</feature>
<evidence type="ECO:0000256" key="4">
    <source>
        <dbReference type="PROSITE-ProRule" id="PRU00335"/>
    </source>
</evidence>
<dbReference type="Proteomes" id="UP000027178">
    <property type="component" value="Unassembled WGS sequence"/>
</dbReference>
<dbReference type="GO" id="GO:0003700">
    <property type="term" value="F:DNA-binding transcription factor activity"/>
    <property type="evidence" value="ECO:0007669"/>
    <property type="project" value="TreeGrafter"/>
</dbReference>
<evidence type="ECO:0000256" key="2">
    <source>
        <dbReference type="ARBA" id="ARBA00023125"/>
    </source>
</evidence>
<evidence type="ECO:0000256" key="1">
    <source>
        <dbReference type="ARBA" id="ARBA00023015"/>
    </source>
</evidence>
<accession>A0A066Z7A0</accession>
<organism evidence="7 8">
    <name type="scientific">Kitasatospora cheerisanensis KCTC 2395</name>
    <dbReference type="NCBI Taxonomy" id="1348663"/>
    <lineage>
        <taxon>Bacteria</taxon>
        <taxon>Bacillati</taxon>
        <taxon>Actinomycetota</taxon>
        <taxon>Actinomycetes</taxon>
        <taxon>Kitasatosporales</taxon>
        <taxon>Streptomycetaceae</taxon>
        <taxon>Kitasatospora</taxon>
    </lineage>
</organism>
<dbReference type="Gene3D" id="1.10.10.60">
    <property type="entry name" value="Homeodomain-like"/>
    <property type="match status" value="1"/>
</dbReference>
<dbReference type="GO" id="GO:0000976">
    <property type="term" value="F:transcription cis-regulatory region binding"/>
    <property type="evidence" value="ECO:0007669"/>
    <property type="project" value="TreeGrafter"/>
</dbReference>
<dbReference type="InterPro" id="IPR004111">
    <property type="entry name" value="Repressor_TetR_C"/>
</dbReference>
<dbReference type="EMBL" id="JNBY01000007">
    <property type="protein sequence ID" value="KDN88119.1"/>
    <property type="molecule type" value="Genomic_DNA"/>
</dbReference>
<evidence type="ECO:0000313" key="7">
    <source>
        <dbReference type="EMBL" id="KDN88119.1"/>
    </source>
</evidence>
<feature type="domain" description="HTH tetR-type" evidence="6">
    <location>
        <begin position="28"/>
        <end position="88"/>
    </location>
</feature>
<dbReference type="PROSITE" id="PS50977">
    <property type="entry name" value="HTH_TETR_2"/>
    <property type="match status" value="1"/>
</dbReference>